<dbReference type="InterPro" id="IPR011095">
    <property type="entry name" value="Dala_Dala_lig_C"/>
</dbReference>
<dbReference type="InterPro" id="IPR000291">
    <property type="entry name" value="D-Ala_lig_Van_CS"/>
</dbReference>
<keyword evidence="9 13" id="KW-0133">Cell shape</keyword>
<evidence type="ECO:0000256" key="3">
    <source>
        <dbReference type="ARBA" id="ARBA00010871"/>
    </source>
</evidence>
<keyword evidence="8 16" id="KW-0067">ATP-binding</keyword>
<organism evidence="18 19">
    <name type="scientific">Candidatus Manganitrophus noduliformans</name>
    <dbReference type="NCBI Taxonomy" id="2606439"/>
    <lineage>
        <taxon>Bacteria</taxon>
        <taxon>Pseudomonadati</taxon>
        <taxon>Nitrospirota</taxon>
        <taxon>Nitrospiria</taxon>
        <taxon>Candidatus Troglogloeales</taxon>
        <taxon>Candidatus Manganitrophaceae</taxon>
        <taxon>Candidatus Manganitrophus</taxon>
    </lineage>
</organism>
<dbReference type="EMBL" id="VTOW01000001">
    <property type="protein sequence ID" value="NKE70402.1"/>
    <property type="molecule type" value="Genomic_DNA"/>
</dbReference>
<evidence type="ECO:0000256" key="4">
    <source>
        <dbReference type="ARBA" id="ARBA00012216"/>
    </source>
</evidence>
<protein>
    <recommendedName>
        <fullName evidence="4 13">D-alanine--D-alanine ligase</fullName>
        <ecNumber evidence="4 13">6.3.2.4</ecNumber>
    </recommendedName>
    <alternativeName>
        <fullName evidence="13">D-Ala-D-Ala ligase</fullName>
    </alternativeName>
    <alternativeName>
        <fullName evidence="13">D-alanylalanine synthetase</fullName>
    </alternativeName>
</protein>
<keyword evidence="5 13" id="KW-0963">Cytoplasm</keyword>
<dbReference type="InterPro" id="IPR005905">
    <property type="entry name" value="D_ala_D_ala"/>
</dbReference>
<dbReference type="PROSITE" id="PS00843">
    <property type="entry name" value="DALA_DALA_LIGASE_1"/>
    <property type="match status" value="1"/>
</dbReference>
<dbReference type="Proteomes" id="UP000534783">
    <property type="component" value="Unassembled WGS sequence"/>
</dbReference>
<dbReference type="PROSITE" id="PS50975">
    <property type="entry name" value="ATP_GRASP"/>
    <property type="match status" value="1"/>
</dbReference>
<dbReference type="PROSITE" id="PS00844">
    <property type="entry name" value="DALA_DALA_LIGASE_2"/>
    <property type="match status" value="1"/>
</dbReference>
<feature type="binding site" evidence="15">
    <location>
        <position position="257"/>
    </location>
    <ligand>
        <name>Mg(2+)</name>
        <dbReference type="ChEBI" id="CHEBI:18420"/>
        <label>2</label>
    </ligand>
</feature>
<feature type="binding site" evidence="15">
    <location>
        <position position="244"/>
    </location>
    <ligand>
        <name>Mg(2+)</name>
        <dbReference type="ChEBI" id="CHEBI:18420"/>
        <label>1</label>
    </ligand>
</feature>
<comment type="function">
    <text evidence="13">Cell wall formation.</text>
</comment>
<evidence type="ECO:0000256" key="9">
    <source>
        <dbReference type="ARBA" id="ARBA00022960"/>
    </source>
</evidence>
<evidence type="ECO:0000256" key="11">
    <source>
        <dbReference type="ARBA" id="ARBA00023316"/>
    </source>
</evidence>
<dbReference type="UniPathway" id="UPA00219"/>
<keyword evidence="15" id="KW-0479">Metal-binding</keyword>
<sequence>MGGMSAEREVSLKSGRAIAASLDRLGYTAVPIDVDSEVAQTLRAKRIEIAFNALHGRYGEDGAIQGVLEVMRVPYTGSGILASALGMDKIASHDLFQSHGIPVPPFQVLTEEALSGFRADGLSFGFPVVVKPAMEGSSVGVTIVSGPGEIDSALKEAFQYGPRILIEKYISGMEVQVGILGSEALGAIEIRPKTKFYDYTAKYVPGMSEHLFPAPLPPDVYQKVLDWGLKAHHVLGCTGYSRVDLLVDERKRPYVLEVNTLPGMTETSLLPEIARGVGIDFDALVERILETAGLDK</sequence>
<accession>A0A7X6DNL8</accession>
<keyword evidence="10 13" id="KW-0573">Peptidoglycan synthesis</keyword>
<evidence type="ECO:0000256" key="16">
    <source>
        <dbReference type="PROSITE-ProRule" id="PRU00409"/>
    </source>
</evidence>
<proteinExistence type="inferred from homology"/>
<feature type="binding site" evidence="15">
    <location>
        <position position="257"/>
    </location>
    <ligand>
        <name>Mg(2+)</name>
        <dbReference type="ChEBI" id="CHEBI:18420"/>
        <label>1</label>
    </ligand>
</feature>
<dbReference type="HAMAP" id="MF_00047">
    <property type="entry name" value="Dala_Dala_lig"/>
    <property type="match status" value="1"/>
</dbReference>
<evidence type="ECO:0000256" key="8">
    <source>
        <dbReference type="ARBA" id="ARBA00022840"/>
    </source>
</evidence>
<keyword evidence="11 13" id="KW-0961">Cell wall biogenesis/degradation</keyword>
<dbReference type="InterPro" id="IPR016185">
    <property type="entry name" value="PreATP-grasp_dom_sf"/>
</dbReference>
<name>A0A7X6DNL8_9BACT</name>
<feature type="active site" evidence="14">
    <location>
        <position position="137"/>
    </location>
</feature>
<feature type="domain" description="ATP-grasp" evidence="17">
    <location>
        <begin position="93"/>
        <end position="290"/>
    </location>
</feature>
<dbReference type="GO" id="GO:0005737">
    <property type="term" value="C:cytoplasm"/>
    <property type="evidence" value="ECO:0007669"/>
    <property type="project" value="UniProtKB-SubCell"/>
</dbReference>
<gene>
    <name evidence="13" type="primary">ddl</name>
    <name evidence="18" type="ORF">MNODULE_06575</name>
</gene>
<dbReference type="AlphaFoldDB" id="A0A7X6DNL8"/>
<evidence type="ECO:0000256" key="1">
    <source>
        <dbReference type="ARBA" id="ARBA00001936"/>
    </source>
</evidence>
<reference evidence="18 19" key="1">
    <citation type="journal article" date="2020" name="Nature">
        <title>Bacterial chemolithoautotrophy via manganese oxidation.</title>
        <authorList>
            <person name="Yu H."/>
            <person name="Leadbetter J.R."/>
        </authorList>
    </citation>
    <scope>NUCLEOTIDE SEQUENCE [LARGE SCALE GENOMIC DNA]</scope>
    <source>
        <strain evidence="18 19">Mn-1</strain>
    </source>
</reference>
<evidence type="ECO:0000313" key="19">
    <source>
        <dbReference type="Proteomes" id="UP000534783"/>
    </source>
</evidence>
<dbReference type="GO" id="GO:0008716">
    <property type="term" value="F:D-alanine-D-alanine ligase activity"/>
    <property type="evidence" value="ECO:0007669"/>
    <property type="project" value="UniProtKB-UniRule"/>
</dbReference>
<dbReference type="GO" id="GO:0046872">
    <property type="term" value="F:metal ion binding"/>
    <property type="evidence" value="ECO:0007669"/>
    <property type="project" value="UniProtKB-KW"/>
</dbReference>
<dbReference type="EC" id="6.3.2.4" evidence="4 13"/>
<dbReference type="Gene3D" id="3.30.1490.20">
    <property type="entry name" value="ATP-grasp fold, A domain"/>
    <property type="match status" value="1"/>
</dbReference>
<dbReference type="GO" id="GO:0009252">
    <property type="term" value="P:peptidoglycan biosynthetic process"/>
    <property type="evidence" value="ECO:0007669"/>
    <property type="project" value="UniProtKB-UniRule"/>
</dbReference>
<evidence type="ECO:0000256" key="10">
    <source>
        <dbReference type="ARBA" id="ARBA00022984"/>
    </source>
</evidence>
<evidence type="ECO:0000256" key="12">
    <source>
        <dbReference type="ARBA" id="ARBA00047614"/>
    </source>
</evidence>
<feature type="active site" evidence="14">
    <location>
        <position position="7"/>
    </location>
</feature>
<feature type="binding site" evidence="15">
    <location>
        <position position="259"/>
    </location>
    <ligand>
        <name>Mg(2+)</name>
        <dbReference type="ChEBI" id="CHEBI:18420"/>
        <label>2</label>
    </ligand>
</feature>
<dbReference type="PANTHER" id="PTHR23132">
    <property type="entry name" value="D-ALANINE--D-ALANINE LIGASE"/>
    <property type="match status" value="1"/>
</dbReference>
<evidence type="ECO:0000256" key="13">
    <source>
        <dbReference type="HAMAP-Rule" id="MF_00047"/>
    </source>
</evidence>
<evidence type="ECO:0000313" key="18">
    <source>
        <dbReference type="EMBL" id="NKE70402.1"/>
    </source>
</evidence>
<dbReference type="Pfam" id="PF07478">
    <property type="entry name" value="Dala_Dala_lig_C"/>
    <property type="match status" value="1"/>
</dbReference>
<dbReference type="PIRSF" id="PIRSF039102">
    <property type="entry name" value="Ddl/VanB"/>
    <property type="match status" value="1"/>
</dbReference>
<keyword evidence="6 13" id="KW-0436">Ligase</keyword>
<dbReference type="Gene3D" id="3.30.470.20">
    <property type="entry name" value="ATP-grasp fold, B domain"/>
    <property type="match status" value="1"/>
</dbReference>
<dbReference type="InterPro" id="IPR013815">
    <property type="entry name" value="ATP_grasp_subdomain_1"/>
</dbReference>
<keyword evidence="15" id="KW-0464">Manganese</keyword>
<comment type="caution">
    <text evidence="18">The sequence shown here is derived from an EMBL/GenBank/DDBJ whole genome shotgun (WGS) entry which is preliminary data.</text>
</comment>
<comment type="cofactor">
    <cofactor evidence="1">
        <name>Mn(2+)</name>
        <dbReference type="ChEBI" id="CHEBI:29035"/>
    </cofactor>
</comment>
<evidence type="ECO:0000256" key="2">
    <source>
        <dbReference type="ARBA" id="ARBA00004496"/>
    </source>
</evidence>
<comment type="pathway">
    <text evidence="13">Cell wall biogenesis; peptidoglycan biosynthesis.</text>
</comment>
<comment type="catalytic activity">
    <reaction evidence="12 13">
        <text>2 D-alanine + ATP = D-alanyl-D-alanine + ADP + phosphate + H(+)</text>
        <dbReference type="Rhea" id="RHEA:11224"/>
        <dbReference type="ChEBI" id="CHEBI:15378"/>
        <dbReference type="ChEBI" id="CHEBI:30616"/>
        <dbReference type="ChEBI" id="CHEBI:43474"/>
        <dbReference type="ChEBI" id="CHEBI:57416"/>
        <dbReference type="ChEBI" id="CHEBI:57822"/>
        <dbReference type="ChEBI" id="CHEBI:456216"/>
        <dbReference type="EC" id="6.3.2.4"/>
    </reaction>
</comment>
<comment type="similarity">
    <text evidence="3 13">Belongs to the D-alanine--D-alanine ligase family.</text>
</comment>
<evidence type="ECO:0000256" key="7">
    <source>
        <dbReference type="ARBA" id="ARBA00022741"/>
    </source>
</evidence>
<dbReference type="Gene3D" id="3.40.50.20">
    <property type="match status" value="1"/>
</dbReference>
<dbReference type="GO" id="GO:0071555">
    <property type="term" value="P:cell wall organization"/>
    <property type="evidence" value="ECO:0007669"/>
    <property type="project" value="UniProtKB-KW"/>
</dbReference>
<evidence type="ECO:0000259" key="17">
    <source>
        <dbReference type="PROSITE" id="PS50975"/>
    </source>
</evidence>
<dbReference type="GO" id="GO:0008360">
    <property type="term" value="P:regulation of cell shape"/>
    <property type="evidence" value="ECO:0007669"/>
    <property type="project" value="UniProtKB-KW"/>
</dbReference>
<comment type="cofactor">
    <cofactor evidence="15">
        <name>Mg(2+)</name>
        <dbReference type="ChEBI" id="CHEBI:18420"/>
    </cofactor>
    <cofactor evidence="15">
        <name>Mn(2+)</name>
        <dbReference type="ChEBI" id="CHEBI:29035"/>
    </cofactor>
    <text evidence="15">Binds 2 magnesium or manganese ions per subunit.</text>
</comment>
<dbReference type="SUPFAM" id="SSF52440">
    <property type="entry name" value="PreATP-grasp domain"/>
    <property type="match status" value="1"/>
</dbReference>
<dbReference type="Pfam" id="PF01820">
    <property type="entry name" value="Dala_Dala_lig_N"/>
    <property type="match status" value="1"/>
</dbReference>
<keyword evidence="15" id="KW-0460">Magnesium</keyword>
<comment type="subcellular location">
    <subcellularLocation>
        <location evidence="2 13">Cytoplasm</location>
    </subcellularLocation>
</comment>
<keyword evidence="19" id="KW-1185">Reference proteome</keyword>
<evidence type="ECO:0000256" key="14">
    <source>
        <dbReference type="PIRSR" id="PIRSR039102-1"/>
    </source>
</evidence>
<dbReference type="PANTHER" id="PTHR23132:SF23">
    <property type="entry name" value="D-ALANINE--D-ALANINE LIGASE B"/>
    <property type="match status" value="1"/>
</dbReference>
<evidence type="ECO:0000256" key="15">
    <source>
        <dbReference type="PIRSR" id="PIRSR039102-3"/>
    </source>
</evidence>
<dbReference type="InterPro" id="IPR011761">
    <property type="entry name" value="ATP-grasp"/>
</dbReference>
<dbReference type="NCBIfam" id="NF002378">
    <property type="entry name" value="PRK01372.1"/>
    <property type="match status" value="1"/>
</dbReference>
<feature type="active site" evidence="14">
    <location>
        <position position="268"/>
    </location>
</feature>
<evidence type="ECO:0000256" key="6">
    <source>
        <dbReference type="ARBA" id="ARBA00022598"/>
    </source>
</evidence>
<dbReference type="InterPro" id="IPR011127">
    <property type="entry name" value="Dala_Dala_lig_N"/>
</dbReference>
<evidence type="ECO:0000256" key="5">
    <source>
        <dbReference type="ARBA" id="ARBA00022490"/>
    </source>
</evidence>
<keyword evidence="7 16" id="KW-0547">Nucleotide-binding</keyword>
<dbReference type="GO" id="GO:0005524">
    <property type="term" value="F:ATP binding"/>
    <property type="evidence" value="ECO:0007669"/>
    <property type="project" value="UniProtKB-UniRule"/>
</dbReference>
<dbReference type="SUPFAM" id="SSF56059">
    <property type="entry name" value="Glutathione synthetase ATP-binding domain-like"/>
    <property type="match status" value="1"/>
</dbReference>
<dbReference type="NCBIfam" id="TIGR01205">
    <property type="entry name" value="D_ala_D_alaTIGR"/>
    <property type="match status" value="1"/>
</dbReference>